<feature type="compositionally biased region" description="Basic and acidic residues" evidence="5">
    <location>
        <begin position="696"/>
        <end position="707"/>
    </location>
</feature>
<feature type="region of interest" description="Disordered" evidence="5">
    <location>
        <begin position="155"/>
        <end position="188"/>
    </location>
</feature>
<dbReference type="OrthoDB" id="15567at2759"/>
<feature type="compositionally biased region" description="Polar residues" evidence="5">
    <location>
        <begin position="1"/>
        <end position="21"/>
    </location>
</feature>
<feature type="compositionally biased region" description="Low complexity" evidence="5">
    <location>
        <begin position="155"/>
        <end position="164"/>
    </location>
</feature>
<keyword evidence="8" id="KW-1185">Reference proteome</keyword>
<keyword evidence="1 4" id="KW-0479">Metal-binding</keyword>
<feature type="region of interest" description="Disordered" evidence="5">
    <location>
        <begin position="200"/>
        <end position="374"/>
    </location>
</feature>
<dbReference type="GO" id="GO:0030036">
    <property type="term" value="P:actin cytoskeleton organization"/>
    <property type="evidence" value="ECO:0007669"/>
    <property type="project" value="TreeGrafter"/>
</dbReference>
<keyword evidence="3 4" id="KW-0440">LIM domain</keyword>
<feature type="domain" description="LIM zinc-binding" evidence="6">
    <location>
        <begin position="856"/>
        <end position="915"/>
    </location>
</feature>
<dbReference type="GO" id="GO:0001725">
    <property type="term" value="C:stress fiber"/>
    <property type="evidence" value="ECO:0007669"/>
    <property type="project" value="TreeGrafter"/>
</dbReference>
<dbReference type="SUPFAM" id="SSF57716">
    <property type="entry name" value="Glucocorticoid receptor-like (DNA-binding domain)"/>
    <property type="match status" value="3"/>
</dbReference>
<evidence type="ECO:0000313" key="8">
    <source>
        <dbReference type="Proteomes" id="UP000054144"/>
    </source>
</evidence>
<protein>
    <recommendedName>
        <fullName evidence="6">LIM zinc-binding domain-containing protein</fullName>
    </recommendedName>
</protein>
<feature type="region of interest" description="Disordered" evidence="5">
    <location>
        <begin position="827"/>
        <end position="849"/>
    </location>
</feature>
<evidence type="ECO:0000313" key="7">
    <source>
        <dbReference type="EMBL" id="KIY50160.1"/>
    </source>
</evidence>
<feature type="domain" description="LIM zinc-binding" evidence="6">
    <location>
        <begin position="1013"/>
        <end position="1077"/>
    </location>
</feature>
<gene>
    <name evidence="7" type="ORF">FISHEDRAFT_57512</name>
</gene>
<dbReference type="PANTHER" id="PTHR24214">
    <property type="entry name" value="PDZ AND LIM DOMAIN PROTEIN ZASP"/>
    <property type="match status" value="1"/>
</dbReference>
<feature type="compositionally biased region" description="Polar residues" evidence="5">
    <location>
        <begin position="262"/>
        <end position="307"/>
    </location>
</feature>
<feature type="compositionally biased region" description="Basic and acidic residues" evidence="5">
    <location>
        <begin position="667"/>
        <end position="687"/>
    </location>
</feature>
<dbReference type="GO" id="GO:0030695">
    <property type="term" value="F:GTPase regulator activity"/>
    <property type="evidence" value="ECO:0007669"/>
    <property type="project" value="UniProtKB-ARBA"/>
</dbReference>
<dbReference type="GO" id="GO:0031941">
    <property type="term" value="C:filamentous actin"/>
    <property type="evidence" value="ECO:0007669"/>
    <property type="project" value="TreeGrafter"/>
</dbReference>
<dbReference type="SMART" id="SM00132">
    <property type="entry name" value="LIM"/>
    <property type="match status" value="3"/>
</dbReference>
<dbReference type="InterPro" id="IPR001781">
    <property type="entry name" value="Znf_LIM"/>
</dbReference>
<feature type="compositionally biased region" description="Polar residues" evidence="5">
    <location>
        <begin position="85"/>
        <end position="101"/>
    </location>
</feature>
<feature type="compositionally biased region" description="Polar residues" evidence="5">
    <location>
        <begin position="67"/>
        <end position="76"/>
    </location>
</feature>
<dbReference type="Proteomes" id="UP000054144">
    <property type="component" value="Unassembled WGS sequence"/>
</dbReference>
<evidence type="ECO:0000256" key="3">
    <source>
        <dbReference type="ARBA" id="ARBA00023038"/>
    </source>
</evidence>
<feature type="compositionally biased region" description="Low complexity" evidence="5">
    <location>
        <begin position="29"/>
        <end position="44"/>
    </location>
</feature>
<organism evidence="7 8">
    <name type="scientific">Fistulina hepatica ATCC 64428</name>
    <dbReference type="NCBI Taxonomy" id="1128425"/>
    <lineage>
        <taxon>Eukaryota</taxon>
        <taxon>Fungi</taxon>
        <taxon>Dikarya</taxon>
        <taxon>Basidiomycota</taxon>
        <taxon>Agaricomycotina</taxon>
        <taxon>Agaricomycetes</taxon>
        <taxon>Agaricomycetidae</taxon>
        <taxon>Agaricales</taxon>
        <taxon>Fistulinaceae</taxon>
        <taxon>Fistulina</taxon>
    </lineage>
</organism>
<dbReference type="GO" id="GO:0051371">
    <property type="term" value="F:muscle alpha-actinin binding"/>
    <property type="evidence" value="ECO:0007669"/>
    <property type="project" value="TreeGrafter"/>
</dbReference>
<feature type="region of interest" description="Disordered" evidence="5">
    <location>
        <begin position="1"/>
        <end position="140"/>
    </location>
</feature>
<feature type="compositionally biased region" description="Acidic residues" evidence="5">
    <location>
        <begin position="561"/>
        <end position="586"/>
    </location>
</feature>
<evidence type="ECO:0000259" key="6">
    <source>
        <dbReference type="PROSITE" id="PS50023"/>
    </source>
</evidence>
<feature type="compositionally biased region" description="Low complexity" evidence="5">
    <location>
        <begin position="332"/>
        <end position="343"/>
    </location>
</feature>
<dbReference type="GO" id="GO:0046872">
    <property type="term" value="F:metal ion binding"/>
    <property type="evidence" value="ECO:0007669"/>
    <property type="project" value="UniProtKB-KW"/>
</dbReference>
<dbReference type="EMBL" id="KN881676">
    <property type="protein sequence ID" value="KIY50160.1"/>
    <property type="molecule type" value="Genomic_DNA"/>
</dbReference>
<dbReference type="CDD" id="cd08368">
    <property type="entry name" value="LIM"/>
    <property type="match status" value="3"/>
</dbReference>
<keyword evidence="2 4" id="KW-0862">Zinc</keyword>
<evidence type="ECO:0000256" key="1">
    <source>
        <dbReference type="ARBA" id="ARBA00022723"/>
    </source>
</evidence>
<evidence type="ECO:0000256" key="4">
    <source>
        <dbReference type="PROSITE-ProRule" id="PRU00125"/>
    </source>
</evidence>
<dbReference type="Pfam" id="PF00412">
    <property type="entry name" value="LIM"/>
    <property type="match status" value="2"/>
</dbReference>
<feature type="region of interest" description="Disordered" evidence="5">
    <location>
        <begin position="488"/>
        <end position="767"/>
    </location>
</feature>
<dbReference type="AlphaFoldDB" id="A0A0D7AIK2"/>
<feature type="compositionally biased region" description="Pro residues" evidence="5">
    <location>
        <begin position="165"/>
        <end position="179"/>
    </location>
</feature>
<evidence type="ECO:0000256" key="2">
    <source>
        <dbReference type="ARBA" id="ARBA00022833"/>
    </source>
</evidence>
<dbReference type="GO" id="GO:0003779">
    <property type="term" value="F:actin binding"/>
    <property type="evidence" value="ECO:0007669"/>
    <property type="project" value="TreeGrafter"/>
</dbReference>
<dbReference type="PANTHER" id="PTHR24214:SF62">
    <property type="entry name" value="LEUPAXIN"/>
    <property type="match status" value="1"/>
</dbReference>
<evidence type="ECO:0000256" key="5">
    <source>
        <dbReference type="SAM" id="MobiDB-lite"/>
    </source>
</evidence>
<feature type="compositionally biased region" description="Polar residues" evidence="5">
    <location>
        <begin position="221"/>
        <end position="242"/>
    </location>
</feature>
<reference evidence="7 8" key="1">
    <citation type="journal article" date="2015" name="Fungal Genet. Biol.">
        <title>Evolution of novel wood decay mechanisms in Agaricales revealed by the genome sequences of Fistulina hepatica and Cylindrobasidium torrendii.</title>
        <authorList>
            <person name="Floudas D."/>
            <person name="Held B.W."/>
            <person name="Riley R."/>
            <person name="Nagy L.G."/>
            <person name="Koehler G."/>
            <person name="Ransdell A.S."/>
            <person name="Younus H."/>
            <person name="Chow J."/>
            <person name="Chiniquy J."/>
            <person name="Lipzen A."/>
            <person name="Tritt A."/>
            <person name="Sun H."/>
            <person name="Haridas S."/>
            <person name="LaButti K."/>
            <person name="Ohm R.A."/>
            <person name="Kues U."/>
            <person name="Blanchette R.A."/>
            <person name="Grigoriev I.V."/>
            <person name="Minto R.E."/>
            <person name="Hibbett D.S."/>
        </authorList>
    </citation>
    <scope>NUCLEOTIDE SEQUENCE [LARGE SCALE GENOMIC DNA]</scope>
    <source>
        <strain evidence="7 8">ATCC 64428</strain>
    </source>
</reference>
<dbReference type="PROSITE" id="PS50023">
    <property type="entry name" value="LIM_DOMAIN_2"/>
    <property type="match status" value="2"/>
</dbReference>
<sequence>MAWQPQSAPSYWQAQPDNLTLRSGHHRAQSVSSIPPSNVSSQNSFIPPGPRLVQFQQQQQSQPVQQRPPNIYQQLGKQEPAVAQPWQQTTPPHMPYNQPQNVPHVRPPAGLAPYHNASKSLPGPSFSRPPGPPISRSAVAASQVSQSSAYYAPAVSSTHTQPFSGVPPPPSQSQPPQATPQPGYNHPMRVAPLANERQAGMSNQMPQPPSIPFPPHIQALPPQSQPLNAVSYPQKNTTNQRSPGKRPLPLPIHAGSLPVNISPPTNASPMPQRSSEASQTKAHSPTTLVSSPHSYTNIQQPSPTRTAPRSLPDPATSAKAKHHFTDQYQFQRSRGPIPRSSSPVKFPDWLSRPAGRSHTLEKAPQDIGQPPSSAKLSDWLECREAREQTAVVPGNDNAVAVSAAVAMKRPTVTAMNNNSVSGNIASASPVASSVVHQYIPQGRCVSPPRFFESDRQRSPEPFPPRPASSSPNKFAPLWKQSRVLMHARNRSPSPTRDPLSARPVFNSPQRPSPSGDGRQLASSGHSPTRARHESPARSFAFHADIHNRTLPQPGRSPYARDEDEEEEESGESEEEEEEEEIEEGSDTIEPPSPGYGIRDLPRTSNHNRPFAPLPRPAEMTHTQSAPVPGFRGGSRTLKFAAMGLGETSQAPSTSASAFSRSIPFQAQRDRRADFSRVHVGDLDDSPPKRAHNLPPTRRELPSPRDLPRPPTSSNKFQQPAAHFSTASRSQPVPSAMPALSIMPPVPPRVKTPEVHIESPSPRGVRDTIPLIELPSDSEDDGSDHIPGSFVTAQDAGPKIVVSGADPPQAASKVPRVQIFEVPGISVAGPGFDDEPESASPPNNKMSAHPGHHRGGLACAACSDTIVGRIVNAMGVRWHPGCFRCTICHELLEHVSSYEKDGRPYCHLDFYEKFAPRCYSCKTAIVEERFISLDDPVLGKRAYHEQHFFCSECGDPFLAPSIGKTTGELNVNGDGTFEDGAGVGFTVYKASLCSFSDNVAVLTRCRGILTAKAAICKKCKKSIREDRDDVQAVEALGGKWCWECFVCVRCERPFQEPSFFERNGAPFCEDCFSIMLRNEV</sequence>
<feature type="compositionally biased region" description="Polar residues" evidence="5">
    <location>
        <begin position="646"/>
        <end position="664"/>
    </location>
</feature>
<dbReference type="Gene3D" id="2.10.110.10">
    <property type="entry name" value="Cysteine Rich Protein"/>
    <property type="match status" value="3"/>
</dbReference>
<accession>A0A0D7AIK2</accession>
<feature type="compositionally biased region" description="Pro residues" evidence="5">
    <location>
        <begin position="206"/>
        <end position="215"/>
    </location>
</feature>
<proteinExistence type="predicted"/>
<name>A0A0D7AIK2_9AGAR</name>
<feature type="compositionally biased region" description="Low complexity" evidence="5">
    <location>
        <begin position="54"/>
        <end position="65"/>
    </location>
</feature>
<dbReference type="PROSITE" id="PS00478">
    <property type="entry name" value="LIM_DOMAIN_1"/>
    <property type="match status" value="2"/>
</dbReference>
<dbReference type="InterPro" id="IPR050604">
    <property type="entry name" value="PDZ-LIM_domain"/>
</dbReference>
<feature type="region of interest" description="Disordered" evidence="5">
    <location>
        <begin position="446"/>
        <end position="474"/>
    </location>
</feature>